<reference evidence="2 3" key="1">
    <citation type="journal article" date="2014" name="Int. J. Syst. Evol. Microbiol.">
        <title>Complete genome sequence of Corynebacterium casei LMG S-19264T (=DSM 44701T), isolated from a smear-ripened cheese.</title>
        <authorList>
            <consortium name="US DOE Joint Genome Institute (JGI-PGF)"/>
            <person name="Walter F."/>
            <person name="Albersmeier A."/>
            <person name="Kalinowski J."/>
            <person name="Ruckert C."/>
        </authorList>
    </citation>
    <scope>NUCLEOTIDE SEQUENCE [LARGE SCALE GENOMIC DNA]</scope>
    <source>
        <strain evidence="2 3">CGMCC 1.16330</strain>
    </source>
</reference>
<dbReference type="EMBL" id="BMKS01000023">
    <property type="protein sequence ID" value="GGG50708.1"/>
    <property type="molecule type" value="Genomic_DNA"/>
</dbReference>
<gene>
    <name evidence="2" type="ORF">GCM10010964_42440</name>
</gene>
<feature type="compositionally biased region" description="Basic and acidic residues" evidence="1">
    <location>
        <begin position="53"/>
        <end position="62"/>
    </location>
</feature>
<organism evidence="2 3">
    <name type="scientific">Caldovatus sediminis</name>
    <dbReference type="NCBI Taxonomy" id="2041189"/>
    <lineage>
        <taxon>Bacteria</taxon>
        <taxon>Pseudomonadati</taxon>
        <taxon>Pseudomonadota</taxon>
        <taxon>Alphaproteobacteria</taxon>
        <taxon>Acetobacterales</taxon>
        <taxon>Roseomonadaceae</taxon>
        <taxon>Caldovatus</taxon>
    </lineage>
</organism>
<dbReference type="AlphaFoldDB" id="A0A8J2ZF05"/>
<evidence type="ECO:0000313" key="2">
    <source>
        <dbReference type="EMBL" id="GGG50708.1"/>
    </source>
</evidence>
<sequence length="110" mass="11537">MRGGFDFADILRDNEHAPQVGVAQEPWRDLAGALAADLAAKKQERQNRTEVLDAAIEGKDTGPDSPPGQNAQPVLAVSPDSVSAGLAVAVLRSRTSITKIYQATGDGDIV</sequence>
<proteinExistence type="predicted"/>
<feature type="region of interest" description="Disordered" evidence="1">
    <location>
        <begin position="53"/>
        <end position="72"/>
    </location>
</feature>
<comment type="caution">
    <text evidence="2">The sequence shown here is derived from an EMBL/GenBank/DDBJ whole genome shotgun (WGS) entry which is preliminary data.</text>
</comment>
<evidence type="ECO:0000313" key="3">
    <source>
        <dbReference type="Proteomes" id="UP000597507"/>
    </source>
</evidence>
<protein>
    <submittedName>
        <fullName evidence="2">Uncharacterized protein</fullName>
    </submittedName>
</protein>
<dbReference type="Proteomes" id="UP000597507">
    <property type="component" value="Unassembled WGS sequence"/>
</dbReference>
<accession>A0A8J2ZF05</accession>
<keyword evidence="3" id="KW-1185">Reference proteome</keyword>
<dbReference type="RefSeq" id="WP_188903943.1">
    <property type="nucleotide sequence ID" value="NZ_BMKS01000023.1"/>
</dbReference>
<evidence type="ECO:0000256" key="1">
    <source>
        <dbReference type="SAM" id="MobiDB-lite"/>
    </source>
</evidence>
<name>A0A8J2ZF05_9PROT</name>